<feature type="compositionally biased region" description="Low complexity" evidence="1">
    <location>
        <begin position="53"/>
        <end position="68"/>
    </location>
</feature>
<protein>
    <submittedName>
        <fullName evidence="2">Uncharacterized protein</fullName>
    </submittedName>
</protein>
<feature type="compositionally biased region" description="Pro residues" evidence="1">
    <location>
        <begin position="1"/>
        <end position="15"/>
    </location>
</feature>
<feature type="compositionally biased region" description="Basic and acidic residues" evidence="1">
    <location>
        <begin position="207"/>
        <end position="218"/>
    </location>
</feature>
<dbReference type="Proteomes" id="UP000198923">
    <property type="component" value="Unassembled WGS sequence"/>
</dbReference>
<name>A0A1G8DCF7_9ACTN</name>
<accession>A0A1G8DCF7</accession>
<dbReference type="AlphaFoldDB" id="A0A1G8DCF7"/>
<evidence type="ECO:0000313" key="2">
    <source>
        <dbReference type="EMBL" id="SDH55351.1"/>
    </source>
</evidence>
<keyword evidence="3" id="KW-1185">Reference proteome</keyword>
<feature type="region of interest" description="Disordered" evidence="1">
    <location>
        <begin position="161"/>
        <end position="218"/>
    </location>
</feature>
<proteinExistence type="predicted"/>
<feature type="compositionally biased region" description="Basic residues" evidence="1">
    <location>
        <begin position="185"/>
        <end position="199"/>
    </location>
</feature>
<gene>
    <name evidence="2" type="ORF">SAMN05421505_1184</name>
</gene>
<organism evidence="2 3">
    <name type="scientific">Sinosporangium album</name>
    <dbReference type="NCBI Taxonomy" id="504805"/>
    <lineage>
        <taxon>Bacteria</taxon>
        <taxon>Bacillati</taxon>
        <taxon>Actinomycetota</taxon>
        <taxon>Actinomycetes</taxon>
        <taxon>Streptosporangiales</taxon>
        <taxon>Streptosporangiaceae</taxon>
        <taxon>Sinosporangium</taxon>
    </lineage>
</organism>
<reference evidence="2 3" key="1">
    <citation type="submission" date="2016-10" db="EMBL/GenBank/DDBJ databases">
        <authorList>
            <person name="de Groot N.N."/>
        </authorList>
    </citation>
    <scope>NUCLEOTIDE SEQUENCE [LARGE SCALE GENOMIC DNA]</scope>
    <source>
        <strain evidence="2 3">CPCC 201354</strain>
    </source>
</reference>
<sequence>MNQSNRPPPLPPPTPLAALTPVTEMRTRSPPPPSGTAPRLLGDRLGRDHARPQRQQAPALPGQQPGQQPGVGLGGPHDRVRPYPAAVGEHLAGPQLARPGARRDACTVPFGRRRETGGQLRGVERGAVCGGEQAGDGEAGDRIGLFAAELLCRTRVSRRRCRRGVRPSTSLSCSSRPTPSGVRRTGSRRPRRPAPRRPLTRSGRGVVPRDRNGIDQAE</sequence>
<feature type="region of interest" description="Disordered" evidence="1">
    <location>
        <begin position="1"/>
        <end position="104"/>
    </location>
</feature>
<feature type="compositionally biased region" description="Basic and acidic residues" evidence="1">
    <location>
        <begin position="41"/>
        <end position="51"/>
    </location>
</feature>
<evidence type="ECO:0000313" key="3">
    <source>
        <dbReference type="Proteomes" id="UP000198923"/>
    </source>
</evidence>
<dbReference type="EMBL" id="FNCN01000018">
    <property type="protein sequence ID" value="SDH55351.1"/>
    <property type="molecule type" value="Genomic_DNA"/>
</dbReference>
<evidence type="ECO:0000256" key="1">
    <source>
        <dbReference type="SAM" id="MobiDB-lite"/>
    </source>
</evidence>